<comment type="caution">
    <text evidence="1">The sequence shown here is derived from an EMBL/GenBank/DDBJ whole genome shotgun (WGS) entry which is preliminary data.</text>
</comment>
<gene>
    <name evidence="1" type="ORF">BDK63_001846</name>
</gene>
<dbReference type="Gene3D" id="1.20.1290.10">
    <property type="entry name" value="AhpD-like"/>
    <property type="match status" value="1"/>
</dbReference>
<evidence type="ECO:0000313" key="1">
    <source>
        <dbReference type="EMBL" id="MBB3330971.1"/>
    </source>
</evidence>
<dbReference type="EMBL" id="JACHZF010000011">
    <property type="protein sequence ID" value="MBB3330971.1"/>
    <property type="molecule type" value="Genomic_DNA"/>
</dbReference>
<dbReference type="InterPro" id="IPR029032">
    <property type="entry name" value="AhpD-like"/>
</dbReference>
<sequence>MQSRIELPSAHDMDPQQHAIYQSVLKTRGNADGPFLAWLHSPGLAGPAQQLGAFCRYDTQLSLVESELLILCVAAHFHCDGEQQIHEPIAIEAGLPEATVATLREGGWARLETPRLELLQTLARQLLDERRIDDDTFNAARQALGTQALVEVVGIIGYYSLVAMTLNAFEMRVAAPGPA</sequence>
<dbReference type="EC" id="4.1.1.44" evidence="1"/>
<dbReference type="GO" id="GO:0047575">
    <property type="term" value="F:4-carboxymuconolactone decarboxylase activity"/>
    <property type="evidence" value="ECO:0007669"/>
    <property type="project" value="UniProtKB-EC"/>
</dbReference>
<keyword evidence="1" id="KW-0456">Lyase</keyword>
<organism evidence="1 2">
    <name type="scientific">Halomonas campaniensis</name>
    <dbReference type="NCBI Taxonomy" id="213554"/>
    <lineage>
        <taxon>Bacteria</taxon>
        <taxon>Pseudomonadati</taxon>
        <taxon>Pseudomonadota</taxon>
        <taxon>Gammaproteobacteria</taxon>
        <taxon>Oceanospirillales</taxon>
        <taxon>Halomonadaceae</taxon>
        <taxon>Halomonas</taxon>
    </lineage>
</organism>
<dbReference type="PANTHER" id="PTHR34846:SF5">
    <property type="entry name" value="CARBOXYMUCONOLACTONE DECARBOXYLASE-LIKE DOMAIN-CONTAINING PROTEIN"/>
    <property type="match status" value="1"/>
</dbReference>
<evidence type="ECO:0000313" key="2">
    <source>
        <dbReference type="Proteomes" id="UP000553442"/>
    </source>
</evidence>
<proteinExistence type="predicted"/>
<name>A0A7W5K329_9GAMM</name>
<dbReference type="SUPFAM" id="SSF69118">
    <property type="entry name" value="AhpD-like"/>
    <property type="match status" value="1"/>
</dbReference>
<reference evidence="1 2" key="1">
    <citation type="submission" date="2020-08" db="EMBL/GenBank/DDBJ databases">
        <title>Genomic Encyclopedia of Archaeal and Bacterial Type Strains, Phase II (KMG-II): from individual species to whole genera.</title>
        <authorList>
            <person name="Goeker M."/>
        </authorList>
    </citation>
    <scope>NUCLEOTIDE SEQUENCE [LARGE SCALE GENOMIC DNA]</scope>
    <source>
        <strain evidence="1 2">5AG</strain>
    </source>
</reference>
<dbReference type="Proteomes" id="UP000553442">
    <property type="component" value="Unassembled WGS sequence"/>
</dbReference>
<accession>A0A7W5K329</accession>
<keyword evidence="2" id="KW-1185">Reference proteome</keyword>
<protein>
    <submittedName>
        <fullName evidence="1">4-carboxymuconolactone decarboxylase</fullName>
        <ecNumber evidence="1">4.1.1.44</ecNumber>
    </submittedName>
</protein>
<dbReference type="PANTHER" id="PTHR34846">
    <property type="entry name" value="4-CARBOXYMUCONOLACTONE DECARBOXYLASE FAMILY PROTEIN (AFU_ORTHOLOGUE AFUA_6G11590)"/>
    <property type="match status" value="1"/>
</dbReference>
<dbReference type="AlphaFoldDB" id="A0A7W5K329"/>
<dbReference type="RefSeq" id="WP_183331143.1">
    <property type="nucleotide sequence ID" value="NZ_JACHZF010000011.1"/>
</dbReference>